<dbReference type="CDD" id="cd00207">
    <property type="entry name" value="fer2"/>
    <property type="match status" value="1"/>
</dbReference>
<dbReference type="Gene3D" id="3.30.43.10">
    <property type="entry name" value="Uridine Diphospho-n-acetylenolpyruvylglucosamine Reductase, domain 2"/>
    <property type="match status" value="1"/>
</dbReference>
<dbReference type="Pfam" id="PF00941">
    <property type="entry name" value="FAD_binding_5"/>
    <property type="match status" value="1"/>
</dbReference>
<evidence type="ECO:0000256" key="4">
    <source>
        <dbReference type="ARBA" id="ARBA00023002"/>
    </source>
</evidence>
<dbReference type="SUPFAM" id="SSF56176">
    <property type="entry name" value="FAD-binding/transporter-associated domain-like"/>
    <property type="match status" value="1"/>
</dbReference>
<evidence type="ECO:0000256" key="3">
    <source>
        <dbReference type="ARBA" id="ARBA00022827"/>
    </source>
</evidence>
<keyword evidence="9" id="KW-1185">Reference proteome</keyword>
<keyword evidence="3" id="KW-0274">FAD</keyword>
<dbReference type="InterPro" id="IPR016208">
    <property type="entry name" value="Ald_Oxase/xanthine_DH-like"/>
</dbReference>
<dbReference type="InterPro" id="IPR036010">
    <property type="entry name" value="2Fe-2S_ferredoxin-like_sf"/>
</dbReference>
<dbReference type="Pfam" id="PF01799">
    <property type="entry name" value="Fer2_2"/>
    <property type="match status" value="1"/>
</dbReference>
<keyword evidence="5" id="KW-0408">Iron</keyword>
<dbReference type="InterPro" id="IPR012675">
    <property type="entry name" value="Beta-grasp_dom_sf"/>
</dbReference>
<dbReference type="Gene3D" id="3.30.390.50">
    <property type="entry name" value="CO dehydrogenase flavoprotein, C-terminal domain"/>
    <property type="match status" value="1"/>
</dbReference>
<sequence>MNAIRFRLNGARLEEGLIPPSTTVLDYIRDHLHLTGTKEGCAEGDCGACTVAILKPGSTRWEAVNSCIMLVPQLDGCAIRTVEGVSGRGPLHPVQKALAEGDGTQCGFCTPGFVMSLFAVHQNGEPTDTETIHDVLAGNLCRCTGYRPIVDACKAATAQSWVEIGDSAVEKGRTNYRRDGHYFIAPSDLPALIAALAENPGARLVGGATDLGLLAGHERQVLPALISTAHVAEMKAVEDTPHQIVIGGAATFADALPLLDEHFPAFGELVHRIGSRQIRSLGTFSGNLGTASPVGDTLPCLIALGAEVELASQAGSRTMKVEDFILGYRKTDLKPGEVIAQIRIPKLRDTESFAAYKISKRYDQDISIVLAAFRVTLGDRRPTDVVAAFGGMADRAKRARMLETELVEKGWTALDDAEDLLAADFTPLSDHRGSEKYRRIVAANLVRRMHLEVTASGVPLRLEVL</sequence>
<feature type="domain" description="FAD-binding PCMH-type" evidence="7">
    <location>
        <begin position="176"/>
        <end position="349"/>
    </location>
</feature>
<dbReference type="InterPro" id="IPR012175">
    <property type="entry name" value="Xanth_DH_ssu_bac"/>
</dbReference>
<evidence type="ECO:0000256" key="5">
    <source>
        <dbReference type="ARBA" id="ARBA00023004"/>
    </source>
</evidence>
<evidence type="ECO:0000256" key="2">
    <source>
        <dbReference type="ARBA" id="ARBA00022723"/>
    </source>
</evidence>
<evidence type="ECO:0000256" key="1">
    <source>
        <dbReference type="ARBA" id="ARBA00022630"/>
    </source>
</evidence>
<dbReference type="PROSITE" id="PS51085">
    <property type="entry name" value="2FE2S_FER_2"/>
    <property type="match status" value="1"/>
</dbReference>
<name>A0ABV9Z4H4_9HYPH</name>
<dbReference type="Gene3D" id="3.30.465.10">
    <property type="match status" value="1"/>
</dbReference>
<organism evidence="8 9">
    <name type="scientific">Flaviflagellibacter deserti</name>
    <dbReference type="NCBI Taxonomy" id="2267266"/>
    <lineage>
        <taxon>Bacteria</taxon>
        <taxon>Pseudomonadati</taxon>
        <taxon>Pseudomonadota</taxon>
        <taxon>Alphaproteobacteria</taxon>
        <taxon>Hyphomicrobiales</taxon>
        <taxon>Flaviflagellibacter</taxon>
    </lineage>
</organism>
<evidence type="ECO:0000313" key="9">
    <source>
        <dbReference type="Proteomes" id="UP001595796"/>
    </source>
</evidence>
<dbReference type="Gene3D" id="1.10.150.120">
    <property type="entry name" value="[2Fe-2S]-binding domain"/>
    <property type="match status" value="1"/>
</dbReference>
<proteinExistence type="predicted"/>
<dbReference type="SUPFAM" id="SSF47741">
    <property type="entry name" value="CO dehydrogenase ISP C-domain like"/>
    <property type="match status" value="1"/>
</dbReference>
<dbReference type="NCBIfam" id="TIGR02963">
    <property type="entry name" value="xanthine_xdhA"/>
    <property type="match status" value="1"/>
</dbReference>
<dbReference type="InterPro" id="IPR016166">
    <property type="entry name" value="FAD-bd_PCMH"/>
</dbReference>
<dbReference type="InterPro" id="IPR014307">
    <property type="entry name" value="Xanthine_DH_ssu"/>
</dbReference>
<keyword evidence="2" id="KW-0479">Metal-binding</keyword>
<dbReference type="Proteomes" id="UP001595796">
    <property type="component" value="Unassembled WGS sequence"/>
</dbReference>
<dbReference type="InterPro" id="IPR016169">
    <property type="entry name" value="FAD-bd_PCMH_sub2"/>
</dbReference>
<keyword evidence="1" id="KW-0285">Flavoprotein</keyword>
<protein>
    <submittedName>
        <fullName evidence="8">Xanthine dehydrogenase small subunit</fullName>
        <ecNumber evidence="8">1.17.1.4</ecNumber>
    </submittedName>
</protein>
<dbReference type="RefSeq" id="WP_114956075.1">
    <property type="nucleotide sequence ID" value="NZ_JBHSJF010000006.1"/>
</dbReference>
<dbReference type="SUPFAM" id="SSF54292">
    <property type="entry name" value="2Fe-2S ferredoxin-like"/>
    <property type="match status" value="1"/>
</dbReference>
<dbReference type="SMART" id="SM01092">
    <property type="entry name" value="CO_deh_flav_C"/>
    <property type="match status" value="1"/>
</dbReference>
<dbReference type="InterPro" id="IPR002888">
    <property type="entry name" value="2Fe-2S-bd"/>
</dbReference>
<dbReference type="PIRSF" id="PIRSF036557">
    <property type="entry name" value="XdhA_RC"/>
    <property type="match status" value="1"/>
</dbReference>
<accession>A0ABV9Z4H4</accession>
<dbReference type="GO" id="GO:0004854">
    <property type="term" value="F:xanthine dehydrogenase activity"/>
    <property type="evidence" value="ECO:0007669"/>
    <property type="project" value="UniProtKB-EC"/>
</dbReference>
<comment type="caution">
    <text evidence="8">The sequence shown here is derived from an EMBL/GenBank/DDBJ whole genome shotgun (WGS) entry which is preliminary data.</text>
</comment>
<dbReference type="InterPro" id="IPR002346">
    <property type="entry name" value="Mopterin_DH_FAD-bd"/>
</dbReference>
<feature type="domain" description="2Fe-2S ferredoxin-type" evidence="6">
    <location>
        <begin position="2"/>
        <end position="85"/>
    </location>
</feature>
<dbReference type="Pfam" id="PF03450">
    <property type="entry name" value="CO_deh_flav_C"/>
    <property type="match status" value="1"/>
</dbReference>
<gene>
    <name evidence="8" type="primary">xdhA</name>
    <name evidence="8" type="ORF">ACFPFW_12010</name>
</gene>
<dbReference type="InterPro" id="IPR036683">
    <property type="entry name" value="CO_DH_flav_C_dom_sf"/>
</dbReference>
<dbReference type="PANTHER" id="PTHR45444">
    <property type="entry name" value="XANTHINE DEHYDROGENASE"/>
    <property type="match status" value="1"/>
</dbReference>
<dbReference type="InterPro" id="IPR001041">
    <property type="entry name" value="2Fe-2S_ferredoxin-type"/>
</dbReference>
<reference evidence="9" key="1">
    <citation type="journal article" date="2019" name="Int. J. Syst. Evol. Microbiol.">
        <title>The Global Catalogue of Microorganisms (GCM) 10K type strain sequencing project: providing services to taxonomists for standard genome sequencing and annotation.</title>
        <authorList>
            <consortium name="The Broad Institute Genomics Platform"/>
            <consortium name="The Broad Institute Genome Sequencing Center for Infectious Disease"/>
            <person name="Wu L."/>
            <person name="Ma J."/>
        </authorList>
    </citation>
    <scope>NUCLEOTIDE SEQUENCE [LARGE SCALE GENOMIC DNA]</scope>
    <source>
        <strain evidence="9">CGMCC 1.16444</strain>
    </source>
</reference>
<dbReference type="InterPro" id="IPR006058">
    <property type="entry name" value="2Fe2S_fd_BS"/>
</dbReference>
<dbReference type="PANTHER" id="PTHR45444:SF3">
    <property type="entry name" value="XANTHINE DEHYDROGENASE"/>
    <property type="match status" value="1"/>
</dbReference>
<evidence type="ECO:0000259" key="6">
    <source>
        <dbReference type="PROSITE" id="PS51085"/>
    </source>
</evidence>
<dbReference type="PROSITE" id="PS00197">
    <property type="entry name" value="2FE2S_FER_1"/>
    <property type="match status" value="1"/>
</dbReference>
<dbReference type="EMBL" id="JBHSJF010000006">
    <property type="protein sequence ID" value="MFC5068733.1"/>
    <property type="molecule type" value="Genomic_DNA"/>
</dbReference>
<dbReference type="Pfam" id="PF00111">
    <property type="entry name" value="Fer2"/>
    <property type="match status" value="1"/>
</dbReference>
<keyword evidence="4 8" id="KW-0560">Oxidoreductase</keyword>
<dbReference type="EC" id="1.17.1.4" evidence="8"/>
<dbReference type="InterPro" id="IPR016167">
    <property type="entry name" value="FAD-bd_PCMH_sub1"/>
</dbReference>
<dbReference type="PROSITE" id="PS51387">
    <property type="entry name" value="FAD_PCMH"/>
    <property type="match status" value="1"/>
</dbReference>
<dbReference type="Gene3D" id="3.10.20.30">
    <property type="match status" value="1"/>
</dbReference>
<dbReference type="InterPro" id="IPR036318">
    <property type="entry name" value="FAD-bd_PCMH-like_sf"/>
</dbReference>
<evidence type="ECO:0000259" key="7">
    <source>
        <dbReference type="PROSITE" id="PS51387"/>
    </source>
</evidence>
<dbReference type="InterPro" id="IPR005107">
    <property type="entry name" value="CO_DH_flav_C"/>
</dbReference>
<evidence type="ECO:0000313" key="8">
    <source>
        <dbReference type="EMBL" id="MFC5068733.1"/>
    </source>
</evidence>
<dbReference type="InterPro" id="IPR036884">
    <property type="entry name" value="2Fe-2S-bd_dom_sf"/>
</dbReference>
<dbReference type="SUPFAM" id="SSF55447">
    <property type="entry name" value="CO dehydrogenase flavoprotein C-terminal domain-like"/>
    <property type="match status" value="1"/>
</dbReference>